<sequence>MLQTHYANLRSTVTFHSIFGDAQRTGITDLVQAPALPPRRRAPRRYDDGEAAHQWEDPEEYYRSQFFEVIDLLTRRFDQPTLHLLKNIKNVVLTAVNSLPGCTQAMLTWNGPPSCRSFRQFYESTTVPLKHPLVGRRRVSERRLNNLLFLHKELTDDLNLRKVLRSFCFSNARRLAYFGKV</sequence>
<evidence type="ECO:0000313" key="2">
    <source>
        <dbReference type="EMBL" id="KAJ8332551.1"/>
    </source>
</evidence>
<dbReference type="OrthoDB" id="6617140at2759"/>
<evidence type="ECO:0000313" key="3">
    <source>
        <dbReference type="Proteomes" id="UP001152622"/>
    </source>
</evidence>
<proteinExistence type="predicted"/>
<protein>
    <submittedName>
        <fullName evidence="2">Uncharacterized protein</fullName>
    </submittedName>
</protein>
<name>A0A9Q1IAI0_SYNKA</name>
<keyword evidence="3" id="KW-1185">Reference proteome</keyword>
<dbReference type="Proteomes" id="UP001152622">
    <property type="component" value="Unassembled WGS sequence"/>
</dbReference>
<accession>A0A9Q1IAI0</accession>
<feature type="region of interest" description="Disordered" evidence="1">
    <location>
        <begin position="30"/>
        <end position="50"/>
    </location>
</feature>
<dbReference type="AlphaFoldDB" id="A0A9Q1IAI0"/>
<reference evidence="2" key="1">
    <citation type="journal article" date="2023" name="Science">
        <title>Genome structures resolve the early diversification of teleost fishes.</title>
        <authorList>
            <person name="Parey E."/>
            <person name="Louis A."/>
            <person name="Montfort J."/>
            <person name="Bouchez O."/>
            <person name="Roques C."/>
            <person name="Iampietro C."/>
            <person name="Lluch J."/>
            <person name="Castinel A."/>
            <person name="Donnadieu C."/>
            <person name="Desvignes T."/>
            <person name="Floi Bucao C."/>
            <person name="Jouanno E."/>
            <person name="Wen M."/>
            <person name="Mejri S."/>
            <person name="Dirks R."/>
            <person name="Jansen H."/>
            <person name="Henkel C."/>
            <person name="Chen W.J."/>
            <person name="Zahm M."/>
            <person name="Cabau C."/>
            <person name="Klopp C."/>
            <person name="Thompson A.W."/>
            <person name="Robinson-Rechavi M."/>
            <person name="Braasch I."/>
            <person name="Lecointre G."/>
            <person name="Bobe J."/>
            <person name="Postlethwait J.H."/>
            <person name="Berthelot C."/>
            <person name="Roest Crollius H."/>
            <person name="Guiguen Y."/>
        </authorList>
    </citation>
    <scope>NUCLEOTIDE SEQUENCE</scope>
    <source>
        <strain evidence="2">WJC10195</strain>
    </source>
</reference>
<gene>
    <name evidence="2" type="ORF">SKAU_G00423400</name>
</gene>
<evidence type="ECO:0000256" key="1">
    <source>
        <dbReference type="SAM" id="MobiDB-lite"/>
    </source>
</evidence>
<comment type="caution">
    <text evidence="2">The sequence shown here is derived from an EMBL/GenBank/DDBJ whole genome shotgun (WGS) entry which is preliminary data.</text>
</comment>
<organism evidence="2 3">
    <name type="scientific">Synaphobranchus kaupii</name>
    <name type="common">Kaup's arrowtooth eel</name>
    <dbReference type="NCBI Taxonomy" id="118154"/>
    <lineage>
        <taxon>Eukaryota</taxon>
        <taxon>Metazoa</taxon>
        <taxon>Chordata</taxon>
        <taxon>Craniata</taxon>
        <taxon>Vertebrata</taxon>
        <taxon>Euteleostomi</taxon>
        <taxon>Actinopterygii</taxon>
        <taxon>Neopterygii</taxon>
        <taxon>Teleostei</taxon>
        <taxon>Anguilliformes</taxon>
        <taxon>Synaphobranchidae</taxon>
        <taxon>Synaphobranchus</taxon>
    </lineage>
</organism>
<dbReference type="EMBL" id="JAINUF010000025">
    <property type="protein sequence ID" value="KAJ8332551.1"/>
    <property type="molecule type" value="Genomic_DNA"/>
</dbReference>